<feature type="compositionally biased region" description="Basic and acidic residues" evidence="1">
    <location>
        <begin position="64"/>
        <end position="139"/>
    </location>
</feature>
<name>A0ABD2L124_9BILA</name>
<dbReference type="EMBL" id="JBICBT010000582">
    <property type="protein sequence ID" value="KAL3108838.1"/>
    <property type="molecule type" value="Genomic_DNA"/>
</dbReference>
<gene>
    <name evidence="2" type="ORF">niasHT_015014</name>
</gene>
<accession>A0ABD2L124</accession>
<organism evidence="2 3">
    <name type="scientific">Heterodera trifolii</name>
    <dbReference type="NCBI Taxonomy" id="157864"/>
    <lineage>
        <taxon>Eukaryota</taxon>
        <taxon>Metazoa</taxon>
        <taxon>Ecdysozoa</taxon>
        <taxon>Nematoda</taxon>
        <taxon>Chromadorea</taxon>
        <taxon>Rhabditida</taxon>
        <taxon>Tylenchina</taxon>
        <taxon>Tylenchomorpha</taxon>
        <taxon>Tylenchoidea</taxon>
        <taxon>Heteroderidae</taxon>
        <taxon>Heteroderinae</taxon>
        <taxon>Heterodera</taxon>
    </lineage>
</organism>
<sequence length="148" mass="18657">MEMDPRKGSYLYANRGQLRKRKRPLEGEAFTEREQRKWEQFHERLALDRKIAREERKRRRNERRQREMRETSEGEIERVREDIDWEGMDREGKNMEMAKDENRRRNSEKERNYHNGREKERRNEKRKSHSQDKQSNDEKKRRRGRKRN</sequence>
<evidence type="ECO:0000313" key="3">
    <source>
        <dbReference type="Proteomes" id="UP001620626"/>
    </source>
</evidence>
<feature type="compositionally biased region" description="Basic and acidic residues" evidence="1">
    <location>
        <begin position="24"/>
        <end position="55"/>
    </location>
</feature>
<protein>
    <submittedName>
        <fullName evidence="2">Uncharacterized protein</fullName>
    </submittedName>
</protein>
<reference evidence="2 3" key="1">
    <citation type="submission" date="2024-10" db="EMBL/GenBank/DDBJ databases">
        <authorList>
            <person name="Kim D."/>
        </authorList>
    </citation>
    <scope>NUCLEOTIDE SEQUENCE [LARGE SCALE GENOMIC DNA]</scope>
    <source>
        <strain evidence="2">BH-2024</strain>
    </source>
</reference>
<proteinExistence type="predicted"/>
<keyword evidence="3" id="KW-1185">Reference proteome</keyword>
<evidence type="ECO:0000313" key="2">
    <source>
        <dbReference type="EMBL" id="KAL3108838.1"/>
    </source>
</evidence>
<dbReference type="AlphaFoldDB" id="A0ABD2L124"/>
<comment type="caution">
    <text evidence="2">The sequence shown here is derived from an EMBL/GenBank/DDBJ whole genome shotgun (WGS) entry which is preliminary data.</text>
</comment>
<evidence type="ECO:0000256" key="1">
    <source>
        <dbReference type="SAM" id="MobiDB-lite"/>
    </source>
</evidence>
<feature type="region of interest" description="Disordered" evidence="1">
    <location>
        <begin position="1"/>
        <end position="148"/>
    </location>
</feature>
<dbReference type="Proteomes" id="UP001620626">
    <property type="component" value="Unassembled WGS sequence"/>
</dbReference>